<organism evidence="1 2">
    <name type="scientific">Portunus trituberculatus</name>
    <name type="common">Swimming crab</name>
    <name type="synonym">Neptunus trituberculatus</name>
    <dbReference type="NCBI Taxonomy" id="210409"/>
    <lineage>
        <taxon>Eukaryota</taxon>
        <taxon>Metazoa</taxon>
        <taxon>Ecdysozoa</taxon>
        <taxon>Arthropoda</taxon>
        <taxon>Crustacea</taxon>
        <taxon>Multicrustacea</taxon>
        <taxon>Malacostraca</taxon>
        <taxon>Eumalacostraca</taxon>
        <taxon>Eucarida</taxon>
        <taxon>Decapoda</taxon>
        <taxon>Pleocyemata</taxon>
        <taxon>Brachyura</taxon>
        <taxon>Eubrachyura</taxon>
        <taxon>Portunoidea</taxon>
        <taxon>Portunidae</taxon>
        <taxon>Portuninae</taxon>
        <taxon>Portunus</taxon>
    </lineage>
</organism>
<name>A0A5B7K719_PORTR</name>
<proteinExistence type="predicted"/>
<evidence type="ECO:0000313" key="2">
    <source>
        <dbReference type="Proteomes" id="UP000324222"/>
    </source>
</evidence>
<dbReference type="AlphaFoldDB" id="A0A5B7K719"/>
<reference evidence="1 2" key="1">
    <citation type="submission" date="2019-05" db="EMBL/GenBank/DDBJ databases">
        <title>Another draft genome of Portunus trituberculatus and its Hox gene families provides insights of decapod evolution.</title>
        <authorList>
            <person name="Jeong J.-H."/>
            <person name="Song I."/>
            <person name="Kim S."/>
            <person name="Choi T."/>
            <person name="Kim D."/>
            <person name="Ryu S."/>
            <person name="Kim W."/>
        </authorList>
    </citation>
    <scope>NUCLEOTIDE SEQUENCE [LARGE SCALE GENOMIC DNA]</scope>
    <source>
        <tissue evidence="1">Muscle</tissue>
    </source>
</reference>
<protein>
    <submittedName>
        <fullName evidence="1">Uncharacterized protein</fullName>
    </submittedName>
</protein>
<comment type="caution">
    <text evidence="1">The sequence shown here is derived from an EMBL/GenBank/DDBJ whole genome shotgun (WGS) entry which is preliminary data.</text>
</comment>
<keyword evidence="2" id="KW-1185">Reference proteome</keyword>
<dbReference type="Proteomes" id="UP000324222">
    <property type="component" value="Unassembled WGS sequence"/>
</dbReference>
<evidence type="ECO:0000313" key="1">
    <source>
        <dbReference type="EMBL" id="MPD04373.1"/>
    </source>
</evidence>
<sequence>MGPGVGEATRPLRMSPMID</sequence>
<accession>A0A5B7K719</accession>
<dbReference type="EMBL" id="VSRR010140791">
    <property type="protein sequence ID" value="MPD04373.1"/>
    <property type="molecule type" value="Genomic_DNA"/>
</dbReference>
<gene>
    <name evidence="1" type="ORF">E2C01_100057</name>
</gene>